<keyword evidence="1" id="KW-0175">Coiled coil</keyword>
<dbReference type="AlphaFoldDB" id="A0AAN8PKL3"/>
<gene>
    <name evidence="2" type="ORF">RUM43_010249</name>
    <name evidence="3" type="ORF">RUM44_012412</name>
</gene>
<dbReference type="Proteomes" id="UP001372834">
    <property type="component" value="Unassembled WGS sequence"/>
</dbReference>
<name>A0AAN8PKL3_POLSC</name>
<comment type="caution">
    <text evidence="2">The sequence shown here is derived from an EMBL/GenBank/DDBJ whole genome shotgun (WGS) entry which is preliminary data.</text>
</comment>
<evidence type="ECO:0000313" key="3">
    <source>
        <dbReference type="EMBL" id="KAK6640715.1"/>
    </source>
</evidence>
<reference evidence="2 5" key="1">
    <citation type="submission" date="2023-10" db="EMBL/GenBank/DDBJ databases">
        <title>Genomes of two closely related lineages of the louse Polyplax serrata with different host specificities.</title>
        <authorList>
            <person name="Martinu J."/>
            <person name="Tarabai H."/>
            <person name="Stefka J."/>
            <person name="Hypsa V."/>
        </authorList>
    </citation>
    <scope>NUCLEOTIDE SEQUENCE [LARGE SCALE GENOMIC DNA]</scope>
    <source>
        <strain evidence="3">98ZLc_SE</strain>
        <strain evidence="2">HR10_N</strain>
    </source>
</reference>
<organism evidence="2 5">
    <name type="scientific">Polyplax serrata</name>
    <name type="common">Common mouse louse</name>
    <dbReference type="NCBI Taxonomy" id="468196"/>
    <lineage>
        <taxon>Eukaryota</taxon>
        <taxon>Metazoa</taxon>
        <taxon>Ecdysozoa</taxon>
        <taxon>Arthropoda</taxon>
        <taxon>Hexapoda</taxon>
        <taxon>Insecta</taxon>
        <taxon>Pterygota</taxon>
        <taxon>Neoptera</taxon>
        <taxon>Paraneoptera</taxon>
        <taxon>Psocodea</taxon>
        <taxon>Troctomorpha</taxon>
        <taxon>Phthiraptera</taxon>
        <taxon>Anoplura</taxon>
        <taxon>Polyplacidae</taxon>
        <taxon>Polyplax</taxon>
    </lineage>
</organism>
<dbReference type="Gene3D" id="6.10.250.1380">
    <property type="match status" value="1"/>
</dbReference>
<dbReference type="EMBL" id="JAWJWF010000001">
    <property type="protein sequence ID" value="KAK6640715.1"/>
    <property type="molecule type" value="Genomic_DNA"/>
</dbReference>
<evidence type="ECO:0008006" key="6">
    <source>
        <dbReference type="Google" id="ProtNLM"/>
    </source>
</evidence>
<protein>
    <recommendedName>
        <fullName evidence="6">Ska2 N-terminal domain-containing protein</fullName>
    </recommendedName>
</protein>
<dbReference type="Proteomes" id="UP001359485">
    <property type="component" value="Unassembled WGS sequence"/>
</dbReference>
<proteinExistence type="predicted"/>
<evidence type="ECO:0000313" key="2">
    <source>
        <dbReference type="EMBL" id="KAK6636587.1"/>
    </source>
</evidence>
<accession>A0AAN8PKL3</accession>
<evidence type="ECO:0000313" key="4">
    <source>
        <dbReference type="Proteomes" id="UP001359485"/>
    </source>
</evidence>
<feature type="coiled-coil region" evidence="1">
    <location>
        <begin position="26"/>
        <end position="96"/>
    </location>
</feature>
<evidence type="ECO:0000256" key="1">
    <source>
        <dbReference type="SAM" id="Coils"/>
    </source>
</evidence>
<keyword evidence="4" id="KW-1185">Reference proteome</keyword>
<evidence type="ECO:0000313" key="5">
    <source>
        <dbReference type="Proteomes" id="UP001372834"/>
    </source>
</evidence>
<dbReference type="EMBL" id="JAWJWE010000004">
    <property type="protein sequence ID" value="KAK6636587.1"/>
    <property type="molecule type" value="Genomic_DNA"/>
</dbReference>
<sequence>MAGYHMYQMSPEMVGSVGMQKLLMKVENTDRKLESLTWKVEKWERAVSQASLVEMDSSPQQESEQESCVLNLLQDVTQVREDYEQLRSDITEIQQLQKELSECLRVQLHNMHIKYGFLRNKLGPALPSCLMMSTNSYQASPARHPAMGKRTNSQ</sequence>